<reference evidence="2 3" key="1">
    <citation type="submission" date="2020-07" db="EMBL/GenBank/DDBJ databases">
        <title>Pseudogemmobacter sp. nov., isolated from poultry manure in Taiwan.</title>
        <authorList>
            <person name="Lin S.-Y."/>
            <person name="Tang Y.-S."/>
            <person name="Young C.-C."/>
        </authorList>
    </citation>
    <scope>NUCLEOTIDE SEQUENCE [LARGE SCALE GENOMIC DNA]</scope>
    <source>
        <strain evidence="2 3">CC-YST710</strain>
    </source>
</reference>
<feature type="compositionally biased region" description="Basic residues" evidence="1">
    <location>
        <begin position="90"/>
        <end position="102"/>
    </location>
</feature>
<feature type="region of interest" description="Disordered" evidence="1">
    <location>
        <begin position="78"/>
        <end position="159"/>
    </location>
</feature>
<comment type="caution">
    <text evidence="2">The sequence shown here is derived from an EMBL/GenBank/DDBJ whole genome shotgun (WGS) entry which is preliminary data.</text>
</comment>
<proteinExistence type="predicted"/>
<dbReference type="Proteomes" id="UP001198571">
    <property type="component" value="Unassembled WGS sequence"/>
</dbReference>
<name>A0ABS8CS95_9RHOB</name>
<evidence type="ECO:0000313" key="3">
    <source>
        <dbReference type="Proteomes" id="UP001198571"/>
    </source>
</evidence>
<protein>
    <submittedName>
        <fullName evidence="2">Uncharacterized protein</fullName>
    </submittedName>
</protein>
<dbReference type="RefSeq" id="WP_226937709.1">
    <property type="nucleotide sequence ID" value="NZ_JACDXX010000038.1"/>
</dbReference>
<sequence>MEQQIPQEPSGKGNRLNQEMDRRLGECLAEIGPKIRSVFSKKELLARHLEGLRKAVALGHSAQDISDHLQRELNLQISPSSLREALRLPKAVRKAARPRRQRGSAPAGSPRPDAKLPAQKPDQASNEDKTSSQLSLFEKPQRSVFNPLSPFDDDPAGEA</sequence>
<dbReference type="EMBL" id="JACDXX010000038">
    <property type="protein sequence ID" value="MCB5412286.1"/>
    <property type="molecule type" value="Genomic_DNA"/>
</dbReference>
<accession>A0ABS8CS95</accession>
<organism evidence="2 3">
    <name type="scientific">Pseudogemmobacter faecipullorum</name>
    <dbReference type="NCBI Taxonomy" id="2755041"/>
    <lineage>
        <taxon>Bacteria</taxon>
        <taxon>Pseudomonadati</taxon>
        <taxon>Pseudomonadota</taxon>
        <taxon>Alphaproteobacteria</taxon>
        <taxon>Rhodobacterales</taxon>
        <taxon>Paracoccaceae</taxon>
        <taxon>Pseudogemmobacter</taxon>
    </lineage>
</organism>
<gene>
    <name evidence="2" type="ORF">H0485_20155</name>
</gene>
<evidence type="ECO:0000256" key="1">
    <source>
        <dbReference type="SAM" id="MobiDB-lite"/>
    </source>
</evidence>
<keyword evidence="3" id="KW-1185">Reference proteome</keyword>
<evidence type="ECO:0000313" key="2">
    <source>
        <dbReference type="EMBL" id="MCB5412286.1"/>
    </source>
</evidence>